<evidence type="ECO:0000256" key="6">
    <source>
        <dbReference type="PIRSR" id="PIRSR000865-2"/>
    </source>
</evidence>
<reference evidence="10" key="1">
    <citation type="journal article" date="2019" name="bioRxiv">
        <title>The Genome of the Zebra Mussel, Dreissena polymorpha: A Resource for Invasive Species Research.</title>
        <authorList>
            <person name="McCartney M.A."/>
            <person name="Auch B."/>
            <person name="Kono T."/>
            <person name="Mallez S."/>
            <person name="Zhang Y."/>
            <person name="Obille A."/>
            <person name="Becker A."/>
            <person name="Abrahante J.E."/>
            <person name="Garbe J."/>
            <person name="Badalamenti J.P."/>
            <person name="Herman A."/>
            <person name="Mangelson H."/>
            <person name="Liachko I."/>
            <person name="Sullivan S."/>
            <person name="Sone E.D."/>
            <person name="Koren S."/>
            <person name="Silverstein K.A.T."/>
            <person name="Beckman K.B."/>
            <person name="Gohl D.M."/>
        </authorList>
    </citation>
    <scope>NUCLEOTIDE SEQUENCE</scope>
    <source>
        <strain evidence="10">Duluth1</strain>
        <tissue evidence="10">Whole animal</tissue>
    </source>
</reference>
<accession>A0A9D4HV80</accession>
<dbReference type="GO" id="GO:0046872">
    <property type="term" value="F:metal ion binding"/>
    <property type="evidence" value="ECO:0007669"/>
    <property type="project" value="UniProtKB-KW"/>
</dbReference>
<dbReference type="AlphaFoldDB" id="A0A9D4HV80"/>
<dbReference type="Proteomes" id="UP000828390">
    <property type="component" value="Unassembled WGS sequence"/>
</dbReference>
<dbReference type="PANTHER" id="PTHR11610">
    <property type="entry name" value="LIPASE"/>
    <property type="match status" value="1"/>
</dbReference>
<evidence type="ECO:0000256" key="8">
    <source>
        <dbReference type="SAM" id="SignalP"/>
    </source>
</evidence>
<dbReference type="InterPro" id="IPR002331">
    <property type="entry name" value="Lipase_panc"/>
</dbReference>
<keyword evidence="6" id="KW-0106">Calcium</keyword>
<evidence type="ECO:0000256" key="1">
    <source>
        <dbReference type="ARBA" id="ARBA00004613"/>
    </source>
</evidence>
<evidence type="ECO:0000256" key="7">
    <source>
        <dbReference type="RuleBase" id="RU004262"/>
    </source>
</evidence>
<evidence type="ECO:0000313" key="10">
    <source>
        <dbReference type="EMBL" id="KAH3734019.1"/>
    </source>
</evidence>
<comment type="subcellular location">
    <subcellularLocation>
        <location evidence="1">Secreted</location>
    </subcellularLocation>
</comment>
<dbReference type="PRINTS" id="PR00823">
    <property type="entry name" value="PANCLIPASE"/>
</dbReference>
<dbReference type="SUPFAM" id="SSF53474">
    <property type="entry name" value="alpha/beta-Hydrolases"/>
    <property type="match status" value="1"/>
</dbReference>
<evidence type="ECO:0000259" key="9">
    <source>
        <dbReference type="Pfam" id="PF00151"/>
    </source>
</evidence>
<dbReference type="PIRSF" id="PIRSF000865">
    <property type="entry name" value="Lipoprotein_lipase_LIPH"/>
    <property type="match status" value="1"/>
</dbReference>
<dbReference type="EMBL" id="JAIWYP010000011">
    <property type="protein sequence ID" value="KAH3734019.1"/>
    <property type="molecule type" value="Genomic_DNA"/>
</dbReference>
<comment type="caution">
    <text evidence="10">The sequence shown here is derived from an EMBL/GenBank/DDBJ whole genome shotgun (WGS) entry which is preliminary data.</text>
</comment>
<dbReference type="PANTHER" id="PTHR11610:SF181">
    <property type="entry name" value="INACTIVE PANCREATIC LIPASE-RELATED PROTEIN 1-LIKE"/>
    <property type="match status" value="1"/>
</dbReference>
<feature type="signal peptide" evidence="8">
    <location>
        <begin position="1"/>
        <end position="18"/>
    </location>
</feature>
<keyword evidence="4" id="KW-1015">Disulfide bond</keyword>
<keyword evidence="8" id="KW-0732">Signal</keyword>
<organism evidence="10 11">
    <name type="scientific">Dreissena polymorpha</name>
    <name type="common">Zebra mussel</name>
    <name type="synonym">Mytilus polymorpha</name>
    <dbReference type="NCBI Taxonomy" id="45954"/>
    <lineage>
        <taxon>Eukaryota</taxon>
        <taxon>Metazoa</taxon>
        <taxon>Spiralia</taxon>
        <taxon>Lophotrochozoa</taxon>
        <taxon>Mollusca</taxon>
        <taxon>Bivalvia</taxon>
        <taxon>Autobranchia</taxon>
        <taxon>Heteroconchia</taxon>
        <taxon>Euheterodonta</taxon>
        <taxon>Imparidentia</taxon>
        <taxon>Neoheterodontei</taxon>
        <taxon>Myida</taxon>
        <taxon>Dreissenoidea</taxon>
        <taxon>Dreissenidae</taxon>
        <taxon>Dreissena</taxon>
    </lineage>
</organism>
<feature type="binding site" evidence="6">
    <location>
        <position position="221"/>
    </location>
    <ligand>
        <name>Ca(2+)</name>
        <dbReference type="ChEBI" id="CHEBI:29108"/>
    </ligand>
</feature>
<dbReference type="PRINTS" id="PR00821">
    <property type="entry name" value="TAGLIPASE"/>
</dbReference>
<evidence type="ECO:0000256" key="4">
    <source>
        <dbReference type="ARBA" id="ARBA00023157"/>
    </source>
</evidence>
<feature type="binding site" evidence="6">
    <location>
        <position position="226"/>
    </location>
    <ligand>
        <name>Ca(2+)</name>
        <dbReference type="ChEBI" id="CHEBI:29108"/>
    </ligand>
</feature>
<reference evidence="10" key="2">
    <citation type="submission" date="2020-11" db="EMBL/GenBank/DDBJ databases">
        <authorList>
            <person name="McCartney M.A."/>
            <person name="Auch B."/>
            <person name="Kono T."/>
            <person name="Mallez S."/>
            <person name="Becker A."/>
            <person name="Gohl D.M."/>
            <person name="Silverstein K.A.T."/>
            <person name="Koren S."/>
            <person name="Bechman K.B."/>
            <person name="Herman A."/>
            <person name="Abrahante J.E."/>
            <person name="Garbe J."/>
        </authorList>
    </citation>
    <scope>NUCLEOTIDE SEQUENCE</scope>
    <source>
        <strain evidence="10">Duluth1</strain>
        <tissue evidence="10">Whole animal</tissue>
    </source>
</reference>
<sequence>MTWIYVLFCVLFCGSTTGFLLDTITGHLPHQVCYGDLGCFSNGIPFLSTHRPLSVVPASPDTIGTRFLLYTRATPTITSEEQLDPKNDLSISRSHFDGQLATKIIVHGFTHDGHKMWVQNMTRELLVLDAFNVIVVDWHAGAVLPYEQATANTRVVGAQLAQLINTLIARAGTSAGKFHIIGHSLGAHIAGYAGERITHLGRISGLDPASPYFEDTDIKVRLDPSDADFVDVMHTDAGGVKNIGFGATHPLGHVDFYPNGGERQPGCAADAVDKLGATSWAALSTFFNVYAAEEALACSHERSYYYFTESINSQCPFTAWKCATLGEFDQGHCVKCTDDSCARMGYHADPSKGLRGNFYLNTESTDSFCQYTYQVNISSLNNFDGILYMTLEGTNATIGPTALMKNNLVHLGKDTLALRYHSRVNVGSPTHLTLRYEKITTPFISSSYPDDWHLLGVTLWQADESRKYSFCNTYHAEIDNHNSTTFSVRGVTC</sequence>
<name>A0A9D4HV80_DREPO</name>
<keyword evidence="11" id="KW-1185">Reference proteome</keyword>
<dbReference type="CDD" id="cd00707">
    <property type="entry name" value="Pancreat_lipase_like"/>
    <property type="match status" value="1"/>
</dbReference>
<feature type="active site" description="Charge relay system" evidence="5">
    <location>
        <position position="300"/>
    </location>
</feature>
<feature type="domain" description="Lipase" evidence="9">
    <location>
        <begin position="31"/>
        <end position="368"/>
    </location>
</feature>
<dbReference type="InterPro" id="IPR013818">
    <property type="entry name" value="Lipase"/>
</dbReference>
<dbReference type="OrthoDB" id="199913at2759"/>
<dbReference type="FunFam" id="3.40.50.1820:FF:000033">
    <property type="entry name" value="Pancreatic triacylglycerol lipase"/>
    <property type="match status" value="1"/>
</dbReference>
<feature type="chain" id="PRO_5038877092" description="Lipase domain-containing protein" evidence="8">
    <location>
        <begin position="19"/>
        <end position="493"/>
    </location>
</feature>
<feature type="active site" description="Charge relay system" evidence="5">
    <location>
        <position position="207"/>
    </location>
</feature>
<keyword evidence="6" id="KW-0479">Metal-binding</keyword>
<dbReference type="GO" id="GO:0004806">
    <property type="term" value="F:triacylglycerol lipase activity"/>
    <property type="evidence" value="ECO:0007669"/>
    <property type="project" value="InterPro"/>
</dbReference>
<protein>
    <recommendedName>
        <fullName evidence="9">Lipase domain-containing protein</fullName>
    </recommendedName>
</protein>
<dbReference type="InterPro" id="IPR033906">
    <property type="entry name" value="Lipase_N"/>
</dbReference>
<evidence type="ECO:0000256" key="2">
    <source>
        <dbReference type="ARBA" id="ARBA00010701"/>
    </source>
</evidence>
<dbReference type="Gene3D" id="3.40.50.1820">
    <property type="entry name" value="alpha/beta hydrolase"/>
    <property type="match status" value="1"/>
</dbReference>
<dbReference type="InterPro" id="IPR029058">
    <property type="entry name" value="AB_hydrolase_fold"/>
</dbReference>
<dbReference type="GO" id="GO:0005615">
    <property type="term" value="C:extracellular space"/>
    <property type="evidence" value="ECO:0007669"/>
    <property type="project" value="TreeGrafter"/>
</dbReference>
<dbReference type="Pfam" id="PF00151">
    <property type="entry name" value="Lipase"/>
    <property type="match status" value="1"/>
</dbReference>
<gene>
    <name evidence="10" type="ORF">DPMN_040458</name>
</gene>
<comment type="similarity">
    <text evidence="2 7">Belongs to the AB hydrolase superfamily. Lipase family.</text>
</comment>
<dbReference type="InterPro" id="IPR000734">
    <property type="entry name" value="TAG_lipase"/>
</dbReference>
<dbReference type="GO" id="GO:0016042">
    <property type="term" value="P:lipid catabolic process"/>
    <property type="evidence" value="ECO:0007669"/>
    <property type="project" value="TreeGrafter"/>
</dbReference>
<evidence type="ECO:0000256" key="5">
    <source>
        <dbReference type="PIRSR" id="PIRSR000865-1"/>
    </source>
</evidence>
<proteinExistence type="inferred from homology"/>
<evidence type="ECO:0000256" key="3">
    <source>
        <dbReference type="ARBA" id="ARBA00022525"/>
    </source>
</evidence>
<feature type="active site" description="Nucleophile" evidence="5">
    <location>
        <position position="184"/>
    </location>
</feature>
<feature type="binding site" evidence="6">
    <location>
        <position position="223"/>
    </location>
    <ligand>
        <name>Ca(2+)</name>
        <dbReference type="ChEBI" id="CHEBI:29108"/>
    </ligand>
</feature>
<dbReference type="InterPro" id="IPR016272">
    <property type="entry name" value="Lipase_LIPH"/>
</dbReference>
<evidence type="ECO:0000313" key="11">
    <source>
        <dbReference type="Proteomes" id="UP000828390"/>
    </source>
</evidence>
<keyword evidence="3" id="KW-0964">Secreted</keyword>